<feature type="region of interest" description="Disordered" evidence="1">
    <location>
        <begin position="1"/>
        <end position="106"/>
    </location>
</feature>
<dbReference type="AlphaFoldDB" id="A0A8H4QDE1"/>
<feature type="compositionally biased region" description="Acidic residues" evidence="1">
    <location>
        <begin position="80"/>
        <end position="89"/>
    </location>
</feature>
<accession>A0A8H4QDE1</accession>
<dbReference type="Proteomes" id="UP000562929">
    <property type="component" value="Unassembled WGS sequence"/>
</dbReference>
<dbReference type="OrthoDB" id="10349582at2759"/>
<sequence>MATRKTGIQALEKKLRRIPVPAEDSPFGSHQDEEPEPPFADEHQRAQWEMDMVSEGLTAGLEPEERGVAPMPGLSCLSSDSEDSEDSDSISDGTDSQAGQEPAPGYTDISWVLQDESTVANPRANPPAAKEPVQTLKVEAPGYKKAVLSYLKCWTRTVAGSVHQTLRATVLANEAVTLETTLTCLSDAVSDRLFEKIKRPRAIMKSSVSFENADMTDDSFDADAENTAIAGLEASLKREREFAECNGRLGEEHFVLVDKRDLERM</sequence>
<reference evidence="2 3" key="1">
    <citation type="journal article" date="2020" name="G3 (Bethesda)">
        <title>Genetic Underpinnings of Host Manipulation by Ophiocordyceps as Revealed by Comparative Transcriptomics.</title>
        <authorList>
            <person name="Will I."/>
            <person name="Das B."/>
            <person name="Trinh T."/>
            <person name="Brachmann A."/>
            <person name="Ohm R.A."/>
            <person name="de Bekker C."/>
        </authorList>
    </citation>
    <scope>NUCLEOTIDE SEQUENCE [LARGE SCALE GENOMIC DNA]</scope>
    <source>
        <strain evidence="2 3">EC05</strain>
    </source>
</reference>
<dbReference type="EMBL" id="JAACLJ010000001">
    <property type="protein sequence ID" value="KAF4595504.1"/>
    <property type="molecule type" value="Genomic_DNA"/>
</dbReference>
<evidence type="ECO:0000313" key="2">
    <source>
        <dbReference type="EMBL" id="KAF4595504.1"/>
    </source>
</evidence>
<protein>
    <submittedName>
        <fullName evidence="2">Uncharacterized protein</fullName>
    </submittedName>
</protein>
<evidence type="ECO:0000313" key="3">
    <source>
        <dbReference type="Proteomes" id="UP000562929"/>
    </source>
</evidence>
<name>A0A8H4QDE1_9HYPO</name>
<keyword evidence="3" id="KW-1185">Reference proteome</keyword>
<gene>
    <name evidence="2" type="ORF">GQ602_001117</name>
</gene>
<evidence type="ECO:0000256" key="1">
    <source>
        <dbReference type="SAM" id="MobiDB-lite"/>
    </source>
</evidence>
<proteinExistence type="predicted"/>
<comment type="caution">
    <text evidence="2">The sequence shown here is derived from an EMBL/GenBank/DDBJ whole genome shotgun (WGS) entry which is preliminary data.</text>
</comment>
<organism evidence="2 3">
    <name type="scientific">Ophiocordyceps camponoti-floridani</name>
    <dbReference type="NCBI Taxonomy" id="2030778"/>
    <lineage>
        <taxon>Eukaryota</taxon>
        <taxon>Fungi</taxon>
        <taxon>Dikarya</taxon>
        <taxon>Ascomycota</taxon>
        <taxon>Pezizomycotina</taxon>
        <taxon>Sordariomycetes</taxon>
        <taxon>Hypocreomycetidae</taxon>
        <taxon>Hypocreales</taxon>
        <taxon>Ophiocordycipitaceae</taxon>
        <taxon>Ophiocordyceps</taxon>
    </lineage>
</organism>